<gene>
    <name evidence="1" type="ORF">pCQ3.81</name>
</gene>
<protein>
    <submittedName>
        <fullName evidence="1">PCQ3_81</fullName>
    </submittedName>
</protein>
<organism evidence="1">
    <name type="scientific">Streptomyces sp. W9</name>
    <dbReference type="NCBI Taxonomy" id="682410"/>
    <lineage>
        <taxon>Bacteria</taxon>
        <taxon>Bacillati</taxon>
        <taxon>Actinomycetota</taxon>
        <taxon>Actinomycetes</taxon>
        <taxon>Kitasatosporales</taxon>
        <taxon>Streptomycetaceae</taxon>
        <taxon>Streptomyces</taxon>
    </lineage>
</organism>
<reference evidence="1" key="1">
    <citation type="journal article" date="2010" name="J. Bacteriol.">
        <title>Characterization of the replication, transfer, and plasmid/lytic phage cycle of the Streptomyces plasmid-phage pZL12.</title>
        <authorList>
            <person name="Zhong L."/>
            <person name="Cheng Q."/>
            <person name="Tian X."/>
            <person name="Zhao L."/>
            <person name="Qin Z."/>
        </authorList>
    </citation>
    <scope>NUCLEOTIDE SEQUENCE</scope>
    <source>
        <strain evidence="1">W9</strain>
        <plasmid evidence="1">pCQ3</plasmid>
    </source>
</reference>
<name>D0UZD0_9ACTN</name>
<sequence>MTAAGRGRPPVFDDVARARYLAVLAGGGSMVDAAAAGGITARWASHLASVDTGFAEARRVAKRDGKAARSALRPHGSEGRYVHEKCRCELCTKAAATERQARRDAAGDVTAGVGEVSLLVASRSQEVFLPAEAA</sequence>
<accession>D0UZD0</accession>
<proteinExistence type="predicted"/>
<dbReference type="EMBL" id="GQ983381">
    <property type="protein sequence ID" value="ACX85582.1"/>
    <property type="molecule type" value="Genomic_DNA"/>
</dbReference>
<evidence type="ECO:0000313" key="1">
    <source>
        <dbReference type="EMBL" id="ACX85582.1"/>
    </source>
</evidence>
<keyword evidence="1" id="KW-0614">Plasmid</keyword>
<dbReference type="AlphaFoldDB" id="D0UZD0"/>
<geneLocation type="plasmid" evidence="1">
    <name>pCQ3</name>
</geneLocation>